<dbReference type="EMBL" id="KK121435">
    <property type="protein sequence ID" value="KFM80478.1"/>
    <property type="molecule type" value="Genomic_DNA"/>
</dbReference>
<comment type="cofactor">
    <cofactor evidence="11">
        <name>Zn(2+)</name>
        <dbReference type="ChEBI" id="CHEBI:29105"/>
    </cofactor>
    <text evidence="11">Binds 1 zinc ion per subunit.</text>
</comment>
<evidence type="ECO:0000256" key="12">
    <source>
        <dbReference type="PIRSR" id="PIRSR602117-3"/>
    </source>
</evidence>
<feature type="binding site" evidence="11">
    <location>
        <position position="15"/>
    </location>
    <ligand>
        <name>Zn(2+)</name>
        <dbReference type="ChEBI" id="CHEBI:29105"/>
    </ligand>
</feature>
<feature type="binding site" evidence="11">
    <location>
        <position position="18"/>
    </location>
    <ligand>
        <name>Zn(2+)</name>
        <dbReference type="ChEBI" id="CHEBI:29105"/>
    </ligand>
</feature>
<evidence type="ECO:0000256" key="10">
    <source>
        <dbReference type="ARBA" id="ARBA00023242"/>
    </source>
</evidence>
<dbReference type="InterPro" id="IPR008967">
    <property type="entry name" value="p53-like_TF_DNA-bd_sf"/>
</dbReference>
<evidence type="ECO:0000256" key="1">
    <source>
        <dbReference type="ARBA" id="ARBA00004123"/>
    </source>
</evidence>
<feature type="domain" description="p53 DNA-binding" evidence="14">
    <location>
        <begin position="2"/>
        <end position="125"/>
    </location>
</feature>
<keyword evidence="10" id="KW-0539">Nucleus</keyword>
<keyword evidence="6" id="KW-0805">Transcription regulation</keyword>
<evidence type="ECO:0000256" key="8">
    <source>
        <dbReference type="ARBA" id="ARBA00023159"/>
    </source>
</evidence>
<keyword evidence="7" id="KW-0238">DNA-binding</keyword>
<dbReference type="PRINTS" id="PR00386">
    <property type="entry name" value="P53SUPPRESSR"/>
</dbReference>
<evidence type="ECO:0000256" key="2">
    <source>
        <dbReference type="ARBA" id="ARBA00006167"/>
    </source>
</evidence>
<dbReference type="GO" id="GO:0000978">
    <property type="term" value="F:RNA polymerase II cis-regulatory region sequence-specific DNA binding"/>
    <property type="evidence" value="ECO:0007669"/>
    <property type="project" value="TreeGrafter"/>
</dbReference>
<evidence type="ECO:0000313" key="15">
    <source>
        <dbReference type="EMBL" id="KFM80478.1"/>
    </source>
</evidence>
<dbReference type="AlphaFoldDB" id="A0A087USY9"/>
<evidence type="ECO:0000313" key="16">
    <source>
        <dbReference type="Proteomes" id="UP000054359"/>
    </source>
</evidence>
<protein>
    <submittedName>
        <fullName evidence="15">Cellular tumor antigen p53</fullName>
    </submittedName>
</protein>
<evidence type="ECO:0000256" key="9">
    <source>
        <dbReference type="ARBA" id="ARBA00023163"/>
    </source>
</evidence>
<name>A0A087USY9_STEMI</name>
<evidence type="ECO:0000256" key="4">
    <source>
        <dbReference type="ARBA" id="ARBA00022723"/>
    </source>
</evidence>
<dbReference type="InterPro" id="IPR011615">
    <property type="entry name" value="p53_DNA-bd"/>
</dbReference>
<keyword evidence="5 11" id="KW-0862">Zinc</keyword>
<dbReference type="PANTHER" id="PTHR11447:SF16">
    <property type="entry name" value="P53 PROTEIN LONG FORM VARIANT 1"/>
    <property type="match status" value="1"/>
</dbReference>
<accession>A0A087USY9</accession>
<evidence type="ECO:0000256" key="5">
    <source>
        <dbReference type="ARBA" id="ARBA00022833"/>
    </source>
</evidence>
<evidence type="ECO:0000256" key="11">
    <source>
        <dbReference type="PIRSR" id="PIRSR602117-1"/>
    </source>
</evidence>
<dbReference type="Pfam" id="PF00870">
    <property type="entry name" value="P53"/>
    <property type="match status" value="1"/>
</dbReference>
<dbReference type="PANTHER" id="PTHR11447">
    <property type="entry name" value="CELLULAR TUMOR ANTIGEN P53"/>
    <property type="match status" value="1"/>
</dbReference>
<comment type="similarity">
    <text evidence="2">Belongs to the p53 family.</text>
</comment>
<keyword evidence="9" id="KW-0804">Transcription</keyword>
<feature type="non-terminal residue" evidence="15">
    <location>
        <position position="156"/>
    </location>
</feature>
<dbReference type="Gene3D" id="2.60.40.720">
    <property type="match status" value="1"/>
</dbReference>
<evidence type="ECO:0000256" key="13">
    <source>
        <dbReference type="SAM" id="MobiDB-lite"/>
    </source>
</evidence>
<feature type="binding site" evidence="11">
    <location>
        <position position="76"/>
    </location>
    <ligand>
        <name>Zn(2+)</name>
        <dbReference type="ChEBI" id="CHEBI:29105"/>
    </ligand>
</feature>
<sequence length="156" mass="17756">MFSLPEHAFEIVKRCQIHAHEDKLKGNPAYEHVLQCMEKEAVYEKNSVTGQCSVIVPYKELDGRDDINTYMFKLTCFSSCSSGLNRRPFMIQFTLENNNVILGRQTLHVRVCASPLRDSRVETRKNVKVCSLHGGSSNENPEELVSDNPRQSTSSY</sequence>
<evidence type="ECO:0000259" key="14">
    <source>
        <dbReference type="Pfam" id="PF00870"/>
    </source>
</evidence>
<reference evidence="15 16" key="1">
    <citation type="submission" date="2013-11" db="EMBL/GenBank/DDBJ databases">
        <title>Genome sequencing of Stegodyphus mimosarum.</title>
        <authorList>
            <person name="Bechsgaard J."/>
        </authorList>
    </citation>
    <scope>NUCLEOTIDE SEQUENCE [LARGE SCALE GENOMIC DNA]</scope>
</reference>
<keyword evidence="3" id="KW-0053">Apoptosis</keyword>
<keyword evidence="4 11" id="KW-0479">Metal-binding</keyword>
<dbReference type="STRING" id="407821.A0A087USY9"/>
<feature type="region of interest" description="Disordered" evidence="13">
    <location>
        <begin position="132"/>
        <end position="156"/>
    </location>
</feature>
<feature type="binding site" evidence="11">
    <location>
        <position position="80"/>
    </location>
    <ligand>
        <name>Zn(2+)</name>
        <dbReference type="ChEBI" id="CHEBI:29105"/>
    </ligand>
</feature>
<dbReference type="GO" id="GO:0046872">
    <property type="term" value="F:metal ion binding"/>
    <property type="evidence" value="ECO:0007669"/>
    <property type="project" value="UniProtKB-KW"/>
</dbReference>
<dbReference type="SUPFAM" id="SSF49417">
    <property type="entry name" value="p53-like transcription factors"/>
    <property type="match status" value="1"/>
</dbReference>
<dbReference type="GO" id="GO:0005634">
    <property type="term" value="C:nucleus"/>
    <property type="evidence" value="ECO:0007669"/>
    <property type="project" value="UniProtKB-SubCell"/>
</dbReference>
<dbReference type="InterPro" id="IPR002117">
    <property type="entry name" value="p53_tumour_suppressor"/>
</dbReference>
<evidence type="ECO:0000256" key="7">
    <source>
        <dbReference type="ARBA" id="ARBA00023125"/>
    </source>
</evidence>
<comment type="subcellular location">
    <subcellularLocation>
        <location evidence="1">Nucleus</location>
    </subcellularLocation>
</comment>
<dbReference type="Proteomes" id="UP000054359">
    <property type="component" value="Unassembled WGS sequence"/>
</dbReference>
<proteinExistence type="inferred from homology"/>
<keyword evidence="8" id="KW-0010">Activator</keyword>
<dbReference type="GO" id="GO:0000981">
    <property type="term" value="F:DNA-binding transcription factor activity, RNA polymerase II-specific"/>
    <property type="evidence" value="ECO:0007669"/>
    <property type="project" value="TreeGrafter"/>
</dbReference>
<dbReference type="InterPro" id="IPR012346">
    <property type="entry name" value="p53/RUNT-type_TF_DNA-bd_sf"/>
</dbReference>
<dbReference type="GO" id="GO:0006915">
    <property type="term" value="P:apoptotic process"/>
    <property type="evidence" value="ECO:0007669"/>
    <property type="project" value="UniProtKB-KW"/>
</dbReference>
<evidence type="ECO:0000256" key="6">
    <source>
        <dbReference type="ARBA" id="ARBA00023015"/>
    </source>
</evidence>
<gene>
    <name evidence="15" type="ORF">X975_10720</name>
</gene>
<organism evidence="15 16">
    <name type="scientific">Stegodyphus mimosarum</name>
    <name type="common">African social velvet spider</name>
    <dbReference type="NCBI Taxonomy" id="407821"/>
    <lineage>
        <taxon>Eukaryota</taxon>
        <taxon>Metazoa</taxon>
        <taxon>Ecdysozoa</taxon>
        <taxon>Arthropoda</taxon>
        <taxon>Chelicerata</taxon>
        <taxon>Arachnida</taxon>
        <taxon>Araneae</taxon>
        <taxon>Araneomorphae</taxon>
        <taxon>Entelegynae</taxon>
        <taxon>Eresoidea</taxon>
        <taxon>Eresidae</taxon>
        <taxon>Stegodyphus</taxon>
    </lineage>
</organism>
<evidence type="ECO:0000256" key="3">
    <source>
        <dbReference type="ARBA" id="ARBA00022703"/>
    </source>
</evidence>
<keyword evidence="16" id="KW-1185">Reference proteome</keyword>
<feature type="cross-link" description="Glycyl lysine isopeptide (Lys-Gly) (interchain with G-Cter in ubiquitin)" evidence="12">
    <location>
        <position position="128"/>
    </location>
</feature>
<dbReference type="OrthoDB" id="5915660at2759"/>